<dbReference type="AlphaFoldDB" id="A0A518GVH8"/>
<keyword evidence="2" id="KW-0732">Signal</keyword>
<evidence type="ECO:0000313" key="3">
    <source>
        <dbReference type="EMBL" id="QDV32594.1"/>
    </source>
</evidence>
<dbReference type="KEGG" id="tpla:ElP_04290"/>
<name>A0A518GVH8_9BACT</name>
<dbReference type="Proteomes" id="UP000317835">
    <property type="component" value="Chromosome"/>
</dbReference>
<gene>
    <name evidence="3" type="ORF">ElP_04290</name>
</gene>
<feature type="signal peptide" evidence="2">
    <location>
        <begin position="1"/>
        <end position="18"/>
    </location>
</feature>
<dbReference type="EMBL" id="CP036426">
    <property type="protein sequence ID" value="QDV32594.1"/>
    <property type="molecule type" value="Genomic_DNA"/>
</dbReference>
<organism evidence="3 4">
    <name type="scientific">Tautonia plasticadhaerens</name>
    <dbReference type="NCBI Taxonomy" id="2527974"/>
    <lineage>
        <taxon>Bacteria</taxon>
        <taxon>Pseudomonadati</taxon>
        <taxon>Planctomycetota</taxon>
        <taxon>Planctomycetia</taxon>
        <taxon>Isosphaerales</taxon>
        <taxon>Isosphaeraceae</taxon>
        <taxon>Tautonia</taxon>
    </lineage>
</organism>
<reference evidence="3 4" key="1">
    <citation type="submission" date="2019-02" db="EMBL/GenBank/DDBJ databases">
        <title>Deep-cultivation of Planctomycetes and their phenomic and genomic characterization uncovers novel biology.</title>
        <authorList>
            <person name="Wiegand S."/>
            <person name="Jogler M."/>
            <person name="Boedeker C."/>
            <person name="Pinto D."/>
            <person name="Vollmers J."/>
            <person name="Rivas-Marin E."/>
            <person name="Kohn T."/>
            <person name="Peeters S.H."/>
            <person name="Heuer A."/>
            <person name="Rast P."/>
            <person name="Oberbeckmann S."/>
            <person name="Bunk B."/>
            <person name="Jeske O."/>
            <person name="Meyerdierks A."/>
            <person name="Storesund J.E."/>
            <person name="Kallscheuer N."/>
            <person name="Luecker S."/>
            <person name="Lage O.M."/>
            <person name="Pohl T."/>
            <person name="Merkel B.J."/>
            <person name="Hornburger P."/>
            <person name="Mueller R.-W."/>
            <person name="Bruemmer F."/>
            <person name="Labrenz M."/>
            <person name="Spormann A.M."/>
            <person name="Op den Camp H."/>
            <person name="Overmann J."/>
            <person name="Amann R."/>
            <person name="Jetten M.S.M."/>
            <person name="Mascher T."/>
            <person name="Medema M.H."/>
            <person name="Devos D.P."/>
            <person name="Kaster A.-K."/>
            <person name="Ovreas L."/>
            <person name="Rohde M."/>
            <person name="Galperin M.Y."/>
            <person name="Jogler C."/>
        </authorList>
    </citation>
    <scope>NUCLEOTIDE SEQUENCE [LARGE SCALE GENOMIC DNA]</scope>
    <source>
        <strain evidence="3 4">ElP</strain>
    </source>
</reference>
<feature type="compositionally biased region" description="Polar residues" evidence="1">
    <location>
        <begin position="276"/>
        <end position="287"/>
    </location>
</feature>
<evidence type="ECO:0000256" key="1">
    <source>
        <dbReference type="SAM" id="MobiDB-lite"/>
    </source>
</evidence>
<feature type="chain" id="PRO_5021943334" description="Methanolan biosynthesis EpsI domain-containing protein" evidence="2">
    <location>
        <begin position="19"/>
        <end position="287"/>
    </location>
</feature>
<feature type="region of interest" description="Disordered" evidence="1">
    <location>
        <begin position="264"/>
        <end position="287"/>
    </location>
</feature>
<proteinExistence type="predicted"/>
<keyword evidence="4" id="KW-1185">Reference proteome</keyword>
<accession>A0A518GVH8</accession>
<evidence type="ECO:0008006" key="5">
    <source>
        <dbReference type="Google" id="ProtNLM"/>
    </source>
</evidence>
<evidence type="ECO:0000256" key="2">
    <source>
        <dbReference type="SAM" id="SignalP"/>
    </source>
</evidence>
<sequence length="287" mass="30466" precursor="true">MVLGFSLTAAVLAAACWALVPRPGPEPGPAGANPEGDEVVQVRKAFRPVLGDDAGEETGADPRDEVPPEVREFLDRVLDHAPEAGTGVEGFRFSHWGHPGRPTRAAMGVKSVPGLDPDELIARVMDVDGYEGRIANVLSSRSRPDPGRPEEDSVRFSQRIQIPGIARVQQEAVLMDLGTIDGYRVACWYLLSEETGALNPRDGARSAFNVGAWLAAPGVVGYALNSWPRREDVNALQWLSLTTGSDALASPIVERTIDGMARWSRPSGLAGGDSTPPVTSTAGVAAQ</sequence>
<evidence type="ECO:0000313" key="4">
    <source>
        <dbReference type="Proteomes" id="UP000317835"/>
    </source>
</evidence>
<protein>
    <recommendedName>
        <fullName evidence="5">Methanolan biosynthesis EpsI domain-containing protein</fullName>
    </recommendedName>
</protein>